<proteinExistence type="predicted"/>
<evidence type="ECO:0000259" key="4">
    <source>
        <dbReference type="PROSITE" id="PS50043"/>
    </source>
</evidence>
<dbReference type="InterPro" id="IPR036388">
    <property type="entry name" value="WH-like_DNA-bd_sf"/>
</dbReference>
<dbReference type="GO" id="GO:0006355">
    <property type="term" value="P:regulation of DNA-templated transcription"/>
    <property type="evidence" value="ECO:0007669"/>
    <property type="project" value="InterPro"/>
</dbReference>
<dbReference type="SMART" id="SM00421">
    <property type="entry name" value="HTH_LUXR"/>
    <property type="match status" value="1"/>
</dbReference>
<keyword evidence="3" id="KW-0804">Transcription</keyword>
<organism evidence="5 6">
    <name type="scientific">Geodermatophilus normandii</name>
    <dbReference type="NCBI Taxonomy" id="1137989"/>
    <lineage>
        <taxon>Bacteria</taxon>
        <taxon>Bacillati</taxon>
        <taxon>Actinomycetota</taxon>
        <taxon>Actinomycetes</taxon>
        <taxon>Geodermatophilales</taxon>
        <taxon>Geodermatophilaceae</taxon>
        <taxon>Geodermatophilus</taxon>
    </lineage>
</organism>
<dbReference type="Proteomes" id="UP000246661">
    <property type="component" value="Unassembled WGS sequence"/>
</dbReference>
<dbReference type="InterPro" id="IPR000792">
    <property type="entry name" value="Tscrpt_reg_LuxR_C"/>
</dbReference>
<dbReference type="PANTHER" id="PTHR44688">
    <property type="entry name" value="DNA-BINDING TRANSCRIPTIONAL ACTIVATOR DEVR_DOSR"/>
    <property type="match status" value="1"/>
</dbReference>
<protein>
    <submittedName>
        <fullName evidence="5">Regulatory LuxR family protein</fullName>
    </submittedName>
</protein>
<dbReference type="PRINTS" id="PR00038">
    <property type="entry name" value="HTHLUXR"/>
</dbReference>
<dbReference type="EMBL" id="QGTX01000001">
    <property type="protein sequence ID" value="PWW21016.1"/>
    <property type="molecule type" value="Genomic_DNA"/>
</dbReference>
<dbReference type="OrthoDB" id="4069167at2"/>
<evidence type="ECO:0000313" key="5">
    <source>
        <dbReference type="EMBL" id="PWW21016.1"/>
    </source>
</evidence>
<dbReference type="Gene3D" id="1.10.10.10">
    <property type="entry name" value="Winged helix-like DNA-binding domain superfamily/Winged helix DNA-binding domain"/>
    <property type="match status" value="1"/>
</dbReference>
<sequence>MSDARAWQAAPDLVDLLDGVVDRDRHLRVVAGALTDLLCADFVGRVALDLRDRSAEVRRHPQGGRSGDDVARHLLALAGDHPVVRSLRADRSRGLPAPRRLSDVATRAELLRNAAYVELLRPGGAEHQMTIPTARTGAGGRVWTVNRSGAEFSDRDLASARALQPVLALLDRTVGAHLAAAPDGVAAREELGLTAREVQVLGHVGSGLTADAVARLLRISDRTVHKHLENAYRKLDRHDRLLAVDRARELGVLPQPRRRAP</sequence>
<keyword evidence="1" id="KW-0805">Transcription regulation</keyword>
<dbReference type="RefSeq" id="WP_110003984.1">
    <property type="nucleotide sequence ID" value="NZ_QGTX01000001.1"/>
</dbReference>
<dbReference type="PANTHER" id="PTHR44688:SF16">
    <property type="entry name" value="DNA-BINDING TRANSCRIPTIONAL ACTIVATOR DEVR_DOSR"/>
    <property type="match status" value="1"/>
</dbReference>
<dbReference type="PROSITE" id="PS50043">
    <property type="entry name" value="HTH_LUXR_2"/>
    <property type="match status" value="1"/>
</dbReference>
<comment type="caution">
    <text evidence="5">The sequence shown here is derived from an EMBL/GenBank/DDBJ whole genome shotgun (WGS) entry which is preliminary data.</text>
</comment>
<dbReference type="PROSITE" id="PS00622">
    <property type="entry name" value="HTH_LUXR_1"/>
    <property type="match status" value="1"/>
</dbReference>
<dbReference type="SUPFAM" id="SSF46894">
    <property type="entry name" value="C-terminal effector domain of the bipartite response regulators"/>
    <property type="match status" value="1"/>
</dbReference>
<dbReference type="AlphaFoldDB" id="A0A317QEJ6"/>
<dbReference type="GO" id="GO:0003677">
    <property type="term" value="F:DNA binding"/>
    <property type="evidence" value="ECO:0007669"/>
    <property type="project" value="UniProtKB-KW"/>
</dbReference>
<reference evidence="6" key="1">
    <citation type="submission" date="2018-05" db="EMBL/GenBank/DDBJ databases">
        <authorList>
            <person name="Klenk H.-P."/>
            <person name="Huntemann M."/>
            <person name="Clum A."/>
            <person name="Pillay M."/>
            <person name="Palaniappan K."/>
            <person name="Varghese N."/>
            <person name="Mikhailova N."/>
            <person name="Stamatis D."/>
            <person name="Reddy T."/>
            <person name="Daum C."/>
            <person name="Shapiro N."/>
            <person name="Ivanova N."/>
            <person name="Kyrpides N."/>
            <person name="Woyke T."/>
        </authorList>
    </citation>
    <scope>NUCLEOTIDE SEQUENCE [LARGE SCALE GENOMIC DNA]</scope>
    <source>
        <strain evidence="6">DSM 45417</strain>
    </source>
</reference>
<gene>
    <name evidence="5" type="ORF">JD79_00142</name>
</gene>
<accession>A0A317QEJ6</accession>
<dbReference type="InterPro" id="IPR016032">
    <property type="entry name" value="Sig_transdc_resp-reg_C-effctor"/>
</dbReference>
<keyword evidence="2" id="KW-0238">DNA-binding</keyword>
<dbReference type="Pfam" id="PF00196">
    <property type="entry name" value="GerE"/>
    <property type="match status" value="1"/>
</dbReference>
<evidence type="ECO:0000313" key="6">
    <source>
        <dbReference type="Proteomes" id="UP000246661"/>
    </source>
</evidence>
<evidence type="ECO:0000256" key="3">
    <source>
        <dbReference type="ARBA" id="ARBA00023163"/>
    </source>
</evidence>
<evidence type="ECO:0000256" key="2">
    <source>
        <dbReference type="ARBA" id="ARBA00023125"/>
    </source>
</evidence>
<feature type="domain" description="HTH luxR-type" evidence="4">
    <location>
        <begin position="186"/>
        <end position="251"/>
    </location>
</feature>
<name>A0A317QEJ6_9ACTN</name>
<dbReference type="CDD" id="cd06170">
    <property type="entry name" value="LuxR_C_like"/>
    <property type="match status" value="1"/>
</dbReference>
<keyword evidence="6" id="KW-1185">Reference proteome</keyword>
<evidence type="ECO:0000256" key="1">
    <source>
        <dbReference type="ARBA" id="ARBA00023015"/>
    </source>
</evidence>